<evidence type="ECO:0000313" key="3">
    <source>
        <dbReference type="EMBL" id="TDD54822.1"/>
    </source>
</evidence>
<proteinExistence type="predicted"/>
<dbReference type="EMBL" id="SMKW01000005">
    <property type="protein sequence ID" value="TDD54822.1"/>
    <property type="molecule type" value="Genomic_DNA"/>
</dbReference>
<dbReference type="Proteomes" id="UP000294947">
    <property type="component" value="Unassembled WGS sequence"/>
</dbReference>
<sequence length="276" mass="28723">MQEELLREGMRAAVDDEPPLGFSPDDLVAEGKRRQRRRRATIGAVAATLVVLAGAAAVPGMMTGPTPIVPAAPQVSAVKPIEWPPKGIAPMNLPESQLIAEGERIRGHLAEIIPKVDTAAFNVTTTQPHGLGPGLGTEAPATVVVRAGFQYALVAMGEEVRLPMQLTVVVQGPGTAPVQLAQSCGDGEPTQVLLGCTTRVLDDGSILVEGATALASVGEDGPTTHIVRHFRTDGTVVSATASHTAGPEAAGLGAYRQLHVDRLDLIATDREIALKD</sequence>
<feature type="transmembrane region" description="Helical" evidence="2">
    <location>
        <begin position="42"/>
        <end position="62"/>
    </location>
</feature>
<organism evidence="3 4">
    <name type="scientific">Saccharopolyspora elongata</name>
    <dbReference type="NCBI Taxonomy" id="2530387"/>
    <lineage>
        <taxon>Bacteria</taxon>
        <taxon>Bacillati</taxon>
        <taxon>Actinomycetota</taxon>
        <taxon>Actinomycetes</taxon>
        <taxon>Pseudonocardiales</taxon>
        <taxon>Pseudonocardiaceae</taxon>
        <taxon>Saccharopolyspora</taxon>
    </lineage>
</organism>
<dbReference type="OrthoDB" id="3681611at2"/>
<comment type="caution">
    <text evidence="3">The sequence shown here is derived from an EMBL/GenBank/DDBJ whole genome shotgun (WGS) entry which is preliminary data.</text>
</comment>
<evidence type="ECO:0000256" key="1">
    <source>
        <dbReference type="SAM" id="MobiDB-lite"/>
    </source>
</evidence>
<feature type="compositionally biased region" description="Basic and acidic residues" evidence="1">
    <location>
        <begin position="1"/>
        <end position="14"/>
    </location>
</feature>
<evidence type="ECO:0000313" key="4">
    <source>
        <dbReference type="Proteomes" id="UP000294947"/>
    </source>
</evidence>
<keyword evidence="4" id="KW-1185">Reference proteome</keyword>
<accession>A0A4R4ZEI9</accession>
<name>A0A4R4ZEI9_9PSEU</name>
<evidence type="ECO:0000256" key="2">
    <source>
        <dbReference type="SAM" id="Phobius"/>
    </source>
</evidence>
<protein>
    <submittedName>
        <fullName evidence="3">Uncharacterized protein</fullName>
    </submittedName>
</protein>
<reference evidence="3 4" key="1">
    <citation type="submission" date="2019-03" db="EMBL/GenBank/DDBJ databases">
        <title>Draft genome sequences of novel Actinobacteria.</title>
        <authorList>
            <person name="Sahin N."/>
            <person name="Ay H."/>
            <person name="Saygin H."/>
        </authorList>
    </citation>
    <scope>NUCLEOTIDE SEQUENCE [LARGE SCALE GENOMIC DNA]</scope>
    <source>
        <strain evidence="3 4">7K502</strain>
    </source>
</reference>
<keyword evidence="2" id="KW-0812">Transmembrane</keyword>
<dbReference type="RefSeq" id="WP_132482128.1">
    <property type="nucleotide sequence ID" value="NZ_SMKW01000005.1"/>
</dbReference>
<gene>
    <name evidence="3" type="ORF">E1288_06210</name>
</gene>
<keyword evidence="2" id="KW-0472">Membrane</keyword>
<feature type="region of interest" description="Disordered" evidence="1">
    <location>
        <begin position="1"/>
        <end position="25"/>
    </location>
</feature>
<dbReference type="AlphaFoldDB" id="A0A4R4ZEI9"/>
<keyword evidence="2" id="KW-1133">Transmembrane helix</keyword>